<dbReference type="AlphaFoldDB" id="A0A3L6SSC8"/>
<comment type="caution">
    <text evidence="2">The sequence shown here is derived from an EMBL/GenBank/DDBJ whole genome shotgun (WGS) entry which is preliminary data.</text>
</comment>
<protein>
    <submittedName>
        <fullName evidence="2">Uncharacterized protein</fullName>
    </submittedName>
</protein>
<sequence length="240" mass="26742">MQQYLLPCLGTSSPATRHDQREHNSNTTPQNQAPGSQNERREGHNQGLVQGILSRGFQVLNRLVNVPMTYYADRHNRNVRSDSVQNHQMADTPIEPGRRKALVAFLGLAVQMCERLIDASDCDAAVSRIPLSKAEVVEKLKEIIEICIKDSVGPSLGKEPSVDYLMMIKSVTKLCTWVMRTNPGYVTCFQEKNVGHKLKDAEETMRGLELAVLLTSSVDEKTNYETLSSIMGDARTLIPS</sequence>
<evidence type="ECO:0000256" key="1">
    <source>
        <dbReference type="SAM" id="MobiDB-lite"/>
    </source>
</evidence>
<dbReference type="Proteomes" id="UP000275267">
    <property type="component" value="Unassembled WGS sequence"/>
</dbReference>
<reference evidence="3" key="1">
    <citation type="journal article" date="2019" name="Nat. Commun.">
        <title>The genome of broomcorn millet.</title>
        <authorList>
            <person name="Zou C."/>
            <person name="Miki D."/>
            <person name="Li D."/>
            <person name="Tang Q."/>
            <person name="Xiao L."/>
            <person name="Rajput S."/>
            <person name="Deng P."/>
            <person name="Jia W."/>
            <person name="Huang R."/>
            <person name="Zhang M."/>
            <person name="Sun Y."/>
            <person name="Hu J."/>
            <person name="Fu X."/>
            <person name="Schnable P.S."/>
            <person name="Li F."/>
            <person name="Zhang H."/>
            <person name="Feng B."/>
            <person name="Zhu X."/>
            <person name="Liu R."/>
            <person name="Schnable J.C."/>
            <person name="Zhu J.-K."/>
            <person name="Zhang H."/>
        </authorList>
    </citation>
    <scope>NUCLEOTIDE SEQUENCE [LARGE SCALE GENOMIC DNA]</scope>
</reference>
<dbReference type="PANTHER" id="PTHR33115:SF72">
    <property type="match status" value="1"/>
</dbReference>
<organism evidence="2 3">
    <name type="scientific">Panicum miliaceum</name>
    <name type="common">Proso millet</name>
    <name type="synonym">Broomcorn millet</name>
    <dbReference type="NCBI Taxonomy" id="4540"/>
    <lineage>
        <taxon>Eukaryota</taxon>
        <taxon>Viridiplantae</taxon>
        <taxon>Streptophyta</taxon>
        <taxon>Embryophyta</taxon>
        <taxon>Tracheophyta</taxon>
        <taxon>Spermatophyta</taxon>
        <taxon>Magnoliopsida</taxon>
        <taxon>Liliopsida</taxon>
        <taxon>Poales</taxon>
        <taxon>Poaceae</taxon>
        <taxon>PACMAD clade</taxon>
        <taxon>Panicoideae</taxon>
        <taxon>Panicodae</taxon>
        <taxon>Paniceae</taxon>
        <taxon>Panicinae</taxon>
        <taxon>Panicum</taxon>
        <taxon>Panicum sect. Panicum</taxon>
    </lineage>
</organism>
<feature type="region of interest" description="Disordered" evidence="1">
    <location>
        <begin position="1"/>
        <end position="42"/>
    </location>
</feature>
<evidence type="ECO:0000313" key="2">
    <source>
        <dbReference type="EMBL" id="RLN24403.1"/>
    </source>
</evidence>
<evidence type="ECO:0000313" key="3">
    <source>
        <dbReference type="Proteomes" id="UP000275267"/>
    </source>
</evidence>
<name>A0A3L6SSC8_PANMI</name>
<accession>A0A3L6SSC8</accession>
<gene>
    <name evidence="2" type="ORF">C2845_PM07G01580</name>
</gene>
<proteinExistence type="predicted"/>
<dbReference type="PANTHER" id="PTHR33115">
    <property type="entry name" value="ARM REPEAT SUPERFAMILY PROTEIN"/>
    <property type="match status" value="1"/>
</dbReference>
<feature type="compositionally biased region" description="Polar residues" evidence="1">
    <location>
        <begin position="25"/>
        <end position="37"/>
    </location>
</feature>
<keyword evidence="3" id="KW-1185">Reference proteome</keyword>
<dbReference type="EMBL" id="PQIB02000004">
    <property type="protein sequence ID" value="RLN24403.1"/>
    <property type="molecule type" value="Genomic_DNA"/>
</dbReference>
<dbReference type="OrthoDB" id="685628at2759"/>